<gene>
    <name evidence="3" type="ORF">ABSH63_13475</name>
</gene>
<feature type="chain" id="PRO_5045767722" description="Outer membrane protein beta-barrel domain-containing protein" evidence="2">
    <location>
        <begin position="23"/>
        <end position="243"/>
    </location>
</feature>
<dbReference type="RefSeq" id="WP_352890394.1">
    <property type="nucleotide sequence ID" value="NZ_JBEPIJ010000019.1"/>
</dbReference>
<evidence type="ECO:0000256" key="1">
    <source>
        <dbReference type="SAM" id="MobiDB-lite"/>
    </source>
</evidence>
<evidence type="ECO:0000256" key="2">
    <source>
        <dbReference type="SAM" id="SignalP"/>
    </source>
</evidence>
<evidence type="ECO:0008006" key="5">
    <source>
        <dbReference type="Google" id="ProtNLM"/>
    </source>
</evidence>
<feature type="compositionally biased region" description="Basic and acidic residues" evidence="1">
    <location>
        <begin position="37"/>
        <end position="50"/>
    </location>
</feature>
<keyword evidence="4" id="KW-1185">Reference proteome</keyword>
<sequence>MSVWMRRAALLGALLAPLWATAQDEAKASEDQATAEEESKPDGSKASDSADRDDDEASVTYSGIGLSRVSTDFDNLKEAVNLEGVLGIRVPNLDWIAAEINLSVSIIPGENRGGTAIIGGSDGNCISENPPLPPGCTPASEGQQVTTTGDDFQMQLIGAYLVLRSPGRFYATGKLGYGYQITSIRDIDERERSGSVYTVGGGWRYGKGLGGVELLYSRFLSDVDAIGFSVTYGFGGRRDRDRD</sequence>
<feature type="region of interest" description="Disordered" evidence="1">
    <location>
        <begin position="25"/>
        <end position="58"/>
    </location>
</feature>
<protein>
    <recommendedName>
        <fullName evidence="5">Outer membrane protein beta-barrel domain-containing protein</fullName>
    </recommendedName>
</protein>
<comment type="caution">
    <text evidence="3">The sequence shown here is derived from an EMBL/GenBank/DDBJ whole genome shotgun (WGS) entry which is preliminary data.</text>
</comment>
<accession>A0ABV2ACP4</accession>
<evidence type="ECO:0000313" key="3">
    <source>
        <dbReference type="EMBL" id="MES0875010.1"/>
    </source>
</evidence>
<feature type="signal peptide" evidence="2">
    <location>
        <begin position="1"/>
        <end position="22"/>
    </location>
</feature>
<keyword evidence="2" id="KW-0732">Signal</keyword>
<dbReference type="EMBL" id="JBEPIJ010000019">
    <property type="protein sequence ID" value="MES0875010.1"/>
    <property type="molecule type" value="Genomic_DNA"/>
</dbReference>
<proteinExistence type="predicted"/>
<dbReference type="Proteomes" id="UP001465331">
    <property type="component" value="Unassembled WGS sequence"/>
</dbReference>
<reference evidence="3 4" key="1">
    <citation type="submission" date="2024-06" db="EMBL/GenBank/DDBJ databases">
        <authorList>
            <person name="Li Z."/>
            <person name="Jiang Y."/>
        </authorList>
    </citation>
    <scope>NUCLEOTIDE SEQUENCE [LARGE SCALE GENOMIC DNA]</scope>
    <source>
        <strain evidence="3 4">HSW-8</strain>
    </source>
</reference>
<organism evidence="3 4">
    <name type="scientific">Sinimarinibacterium thermocellulolyticum</name>
    <dbReference type="NCBI Taxonomy" id="3170016"/>
    <lineage>
        <taxon>Bacteria</taxon>
        <taxon>Pseudomonadati</taxon>
        <taxon>Pseudomonadota</taxon>
        <taxon>Gammaproteobacteria</taxon>
        <taxon>Nevskiales</taxon>
        <taxon>Nevskiaceae</taxon>
        <taxon>Sinimarinibacterium</taxon>
    </lineage>
</organism>
<evidence type="ECO:0000313" key="4">
    <source>
        <dbReference type="Proteomes" id="UP001465331"/>
    </source>
</evidence>
<name>A0ABV2ACP4_9GAMM</name>